<comment type="caution">
    <text evidence="1">The sequence shown here is derived from an EMBL/GenBank/DDBJ whole genome shotgun (WGS) entry which is preliminary data.</text>
</comment>
<sequence>MNTLTRLPPRPAGPPRGATAKAELWLDLRHTSPEAAVPDHAGAAHTAHDVLPAAAGGPPGEHRSARGVLVAGPVLGIAGYRRLTRELLSGAPAPSGARPLAVEYSVPAVDAVVNARLDRIGGWEAKAMRDRAGIAGAHLLYDAFRRDLRSPAWGRALERGAPVPRLLWSTRPPAGPDRGAEYAERCLLPGTAVALSPEALSAFTRHAAVTAPASADLAEARRVAGILDRFGIRLTALDGPAPRA</sequence>
<name>A0ABV3EHN2_9ACTN</name>
<accession>A0ABV3EHN2</accession>
<gene>
    <name evidence="1" type="ORF">AB0D95_00140</name>
</gene>
<proteinExistence type="predicted"/>
<evidence type="ECO:0000313" key="2">
    <source>
        <dbReference type="Proteomes" id="UP001551584"/>
    </source>
</evidence>
<dbReference type="Gene3D" id="3.20.20.70">
    <property type="entry name" value="Aldolase class I"/>
    <property type="match status" value="1"/>
</dbReference>
<dbReference type="RefSeq" id="WP_359267677.1">
    <property type="nucleotide sequence ID" value="NZ_JBEZNA010000001.1"/>
</dbReference>
<keyword evidence="2" id="KW-1185">Reference proteome</keyword>
<reference evidence="1 2" key="1">
    <citation type="submission" date="2024-06" db="EMBL/GenBank/DDBJ databases">
        <title>The Natural Products Discovery Center: Release of the First 8490 Sequenced Strains for Exploring Actinobacteria Biosynthetic Diversity.</title>
        <authorList>
            <person name="Kalkreuter E."/>
            <person name="Kautsar S.A."/>
            <person name="Yang D."/>
            <person name="Bader C.D."/>
            <person name="Teijaro C.N."/>
            <person name="Fluegel L."/>
            <person name="Davis C.M."/>
            <person name="Simpson J.R."/>
            <person name="Lauterbach L."/>
            <person name="Steele A.D."/>
            <person name="Gui C."/>
            <person name="Meng S."/>
            <person name="Li G."/>
            <person name="Viehrig K."/>
            <person name="Ye F."/>
            <person name="Su P."/>
            <person name="Kiefer A.F."/>
            <person name="Nichols A."/>
            <person name="Cepeda A.J."/>
            <person name="Yan W."/>
            <person name="Fan B."/>
            <person name="Jiang Y."/>
            <person name="Adhikari A."/>
            <person name="Zheng C.-J."/>
            <person name="Schuster L."/>
            <person name="Cowan T.M."/>
            <person name="Smanski M.J."/>
            <person name="Chevrette M.G."/>
            <person name="De Carvalho L.P.S."/>
            <person name="Shen B."/>
        </authorList>
    </citation>
    <scope>NUCLEOTIDE SEQUENCE [LARGE SCALE GENOMIC DNA]</scope>
    <source>
        <strain evidence="1 2">NPDC048117</strain>
    </source>
</reference>
<dbReference type="Proteomes" id="UP001551584">
    <property type="component" value="Unassembled WGS sequence"/>
</dbReference>
<protein>
    <submittedName>
        <fullName evidence="1">Uncharacterized protein</fullName>
    </submittedName>
</protein>
<evidence type="ECO:0000313" key="1">
    <source>
        <dbReference type="EMBL" id="MEU9575708.1"/>
    </source>
</evidence>
<dbReference type="EMBL" id="JBEZNA010000001">
    <property type="protein sequence ID" value="MEU9575708.1"/>
    <property type="molecule type" value="Genomic_DNA"/>
</dbReference>
<dbReference type="InterPro" id="IPR013785">
    <property type="entry name" value="Aldolase_TIM"/>
</dbReference>
<organism evidence="1 2">
    <name type="scientific">Streptomyces chilikensis</name>
    <dbReference type="NCBI Taxonomy" id="1194079"/>
    <lineage>
        <taxon>Bacteria</taxon>
        <taxon>Bacillati</taxon>
        <taxon>Actinomycetota</taxon>
        <taxon>Actinomycetes</taxon>
        <taxon>Kitasatosporales</taxon>
        <taxon>Streptomycetaceae</taxon>
        <taxon>Streptomyces</taxon>
    </lineage>
</organism>